<protein>
    <submittedName>
        <fullName evidence="1">Uncharacterized protein</fullName>
    </submittedName>
</protein>
<accession>A0ABQ6YS57</accession>
<keyword evidence="2" id="KW-1185">Reference proteome</keyword>
<gene>
    <name evidence="1" type="ORF">FNL39_10149</name>
</gene>
<evidence type="ECO:0000313" key="1">
    <source>
        <dbReference type="EMBL" id="KAF0848624.1"/>
    </source>
</evidence>
<reference evidence="1 2" key="1">
    <citation type="submission" date="2019-07" db="EMBL/GenBank/DDBJ databases">
        <title>Genomic Encyclopedia of Type Strains, Phase IV (KMG-IV): sequencing the most valuable type-strain genomes for metagenomic binning, comparative biology and taxonomic classification.</title>
        <authorList>
            <person name="Goeker M."/>
        </authorList>
    </citation>
    <scope>NUCLEOTIDE SEQUENCE [LARGE SCALE GENOMIC DNA]</scope>
    <source>
        <strain evidence="1 2">DSM 44831</strain>
    </source>
</reference>
<organism evidence="1 2">
    <name type="scientific">Nocardia caishijiensis</name>
    <dbReference type="NCBI Taxonomy" id="184756"/>
    <lineage>
        <taxon>Bacteria</taxon>
        <taxon>Bacillati</taxon>
        <taxon>Actinomycetota</taxon>
        <taxon>Actinomycetes</taxon>
        <taxon>Mycobacteriales</taxon>
        <taxon>Nocardiaceae</taxon>
        <taxon>Nocardia</taxon>
    </lineage>
</organism>
<sequence>MVAGRIVLQCVVCRGDRFQQRQISMNTPGMTFMGWDWLNESATGVVCVHCGYVHQFMLPVQWETPPPAGRAVLVDYHN</sequence>
<evidence type="ECO:0000313" key="2">
    <source>
        <dbReference type="Proteomes" id="UP000798951"/>
    </source>
</evidence>
<dbReference type="EMBL" id="VMSD01000001">
    <property type="protein sequence ID" value="KAF0848624.1"/>
    <property type="molecule type" value="Genomic_DNA"/>
</dbReference>
<proteinExistence type="predicted"/>
<comment type="caution">
    <text evidence="1">The sequence shown here is derived from an EMBL/GenBank/DDBJ whole genome shotgun (WGS) entry which is preliminary data.</text>
</comment>
<name>A0ABQ6YS57_9NOCA</name>
<dbReference type="Proteomes" id="UP000798951">
    <property type="component" value="Unassembled WGS sequence"/>
</dbReference>